<feature type="transmembrane region" description="Helical" evidence="2">
    <location>
        <begin position="2305"/>
        <end position="2325"/>
    </location>
</feature>
<evidence type="ECO:0000313" key="4">
    <source>
        <dbReference type="Proteomes" id="UP000018538"/>
    </source>
</evidence>
<feature type="region of interest" description="Disordered" evidence="1">
    <location>
        <begin position="895"/>
        <end position="917"/>
    </location>
</feature>
<name>V7PMB4_PLAYE</name>
<reference evidence="3 4" key="1">
    <citation type="submission" date="2013-11" db="EMBL/GenBank/DDBJ databases">
        <title>The Genome Sequence of Plasmodium yoelii 17X.</title>
        <authorList>
            <consortium name="The Broad Institute Genomics Platform"/>
            <consortium name="The Broad Institute Genome Sequencing Center for Infectious Disease"/>
            <person name="Neafsey D."/>
            <person name="Adams J."/>
            <person name="Walker B."/>
            <person name="Young S.K."/>
            <person name="Zeng Q."/>
            <person name="Gargeya S."/>
            <person name="Fitzgerald M."/>
            <person name="Haas B."/>
            <person name="Abouelleil A."/>
            <person name="Alvarado L."/>
            <person name="Chapman S.B."/>
            <person name="Gainer-Dewar J."/>
            <person name="Goldberg J."/>
            <person name="Griggs A."/>
            <person name="Gujja S."/>
            <person name="Hansen M."/>
            <person name="Howarth C."/>
            <person name="Imamovic A."/>
            <person name="Ireland A."/>
            <person name="Larimer J."/>
            <person name="McCowan C."/>
            <person name="Murphy C."/>
            <person name="Pearson M."/>
            <person name="Poon T.W."/>
            <person name="Priest M."/>
            <person name="Roberts A."/>
            <person name="Saif S."/>
            <person name="Shea T."/>
            <person name="Sykes S."/>
            <person name="Wortman J."/>
            <person name="Nusbaum C."/>
            <person name="Birren B."/>
        </authorList>
    </citation>
    <scope>NUCLEOTIDE SEQUENCE [LARGE SCALE GENOMIC DNA]</scope>
    <source>
        <strain evidence="3 4">17X</strain>
    </source>
</reference>
<feature type="transmembrane region" description="Helical" evidence="2">
    <location>
        <begin position="1745"/>
        <end position="1762"/>
    </location>
</feature>
<evidence type="ECO:0000256" key="1">
    <source>
        <dbReference type="SAM" id="MobiDB-lite"/>
    </source>
</evidence>
<dbReference type="EMBL" id="KI635763">
    <property type="protein sequence ID" value="ETB60080.1"/>
    <property type="molecule type" value="Genomic_DNA"/>
</dbReference>
<feature type="transmembrane region" description="Helical" evidence="2">
    <location>
        <begin position="2246"/>
        <end position="2267"/>
    </location>
</feature>
<evidence type="ECO:0000313" key="3">
    <source>
        <dbReference type="EMBL" id="ETB60080.1"/>
    </source>
</evidence>
<keyword evidence="2" id="KW-0472">Membrane</keyword>
<keyword evidence="4" id="KW-1185">Reference proteome</keyword>
<accession>V7PMB4</accession>
<feature type="transmembrane region" description="Helical" evidence="2">
    <location>
        <begin position="2279"/>
        <end position="2299"/>
    </location>
</feature>
<feature type="compositionally biased region" description="Polar residues" evidence="1">
    <location>
        <begin position="2440"/>
        <end position="2450"/>
    </location>
</feature>
<feature type="transmembrane region" description="Helical" evidence="2">
    <location>
        <begin position="1683"/>
        <end position="1703"/>
    </location>
</feature>
<feature type="compositionally biased region" description="Polar residues" evidence="1">
    <location>
        <begin position="2421"/>
        <end position="2432"/>
    </location>
</feature>
<proteinExistence type="predicted"/>
<organism evidence="3 4">
    <name type="scientific">Plasmodium yoelii 17X</name>
    <dbReference type="NCBI Taxonomy" id="1323249"/>
    <lineage>
        <taxon>Eukaryota</taxon>
        <taxon>Sar</taxon>
        <taxon>Alveolata</taxon>
        <taxon>Apicomplexa</taxon>
        <taxon>Aconoidasida</taxon>
        <taxon>Haemosporida</taxon>
        <taxon>Plasmodiidae</taxon>
        <taxon>Plasmodium</taxon>
        <taxon>Plasmodium (Vinckeia)</taxon>
    </lineage>
</organism>
<dbReference type="Proteomes" id="UP000018538">
    <property type="component" value="Unassembled WGS sequence"/>
</dbReference>
<keyword evidence="2" id="KW-1133">Transmembrane helix</keyword>
<dbReference type="OrthoDB" id="5370059at2759"/>
<gene>
    <name evidence="3" type="ORF">YYC_02454</name>
</gene>
<sequence length="2480" mass="299120">MELYIYFFFISNFVVLRKKSENKDEYLYYIINSSHRKKVKSALVNLDEDKDIDIFNFLLKLYKKMNNDYYNNINDFNYTNYYNWFLHENSKFSKFPEQINIIQKIYNFIRIKYILENICLHVYFEKYERYNKSYEINNNFENKILNNNELVKNNDKSFELLNSKKSTINIMSVERRKMIKSIRSNFKKIENISTNNIQQPIVFDRFKMSNEICLYILSNNYKIKCILYNIFIVLYFLNKYCNMFTINDDTKKILKSEIKEQIKNERSKNKCLNKDKIKYTLEHGNVYMTYLFISLCLCFDKKFEEDILFNHNINLNQENLCFSKCISEFLDLCRISCNKSNKFCSYEIKKKEKNIYHCSLKSIQNVGINDSLINSHFICQNKFLKTIINIGNSNYLINDSMIVFCFILFGNINYISSHTNNIKKNDNYYNSKLISKVNSNDMFGIENGIRKKKKRKRILKKLWDKFLRNKNSIQNKNYKNSDGNNSINDDIINSMYYVNFNLNNIGLFKINLYNLNVENIQTFDKHIESNIELYTIQKQKDGSHVYVKKEIDNKTDNKLLQNVKNNIGDIISALQTMRNKEMCYIFPVNCCENLYDKIKKNKNKNKKDGTTTTMTMNENFVEKENKEIFTKMKDVDNEFKNENEYSDQINYVKNQKNMPLNYINEENGDNNIKNVNTKKFSYNKEKNKIREPFFIYVYDTFVPFEMEQLISKYKKFSNKDEEIIKNKPPKYKQVQKHGKINSAHYGNDKIYEREKKKNTKICTEKNIDDYDNINLKKENNEYYKNKKCINNKVHNNILREIEANFKDDIIAKNIFKKYNRGSNDADVDLFINKMYNIIKKNSHKIDNKNSDKNKYLTFMKKVESLKNEQKEENYNNIKKNESVLQNEKKEKVIDEQKRLDNEEKQSNSNNNNKKEYHLNNELKDMENDENKINNNKYTIDTLKIFIQHKSIDNISYFVNNADIEITFNLFKICKIEKRKKLIFSTYVNNEQADRNNIDKVNYKITLDKSDKLKYMIDLLFLHLNYNRLYYIYIPNRLLNVSNSKFENNFFLNLILCNDDIIIENLCITPASGNINFPIDKYICSIYFDKNCFIKIVLFMLVNLIKIYNKIKKAQYYFEEKCNEFMTSFYDYFNTKINKLNYNFYKKKKKKKLFIKNVFFKKKNNVKKSDNKIRSNNGLCVSLKHYSKYNDKYMSTEEDNNVDKKSIIINVSSTLNSDNYTNNMNNTNNVHSNNNDEHSNNFNCYLNQINNEKFFDIGYKYKNIYIKIIDIKLYECIVEYIDYIRENNNYYYLCPYIFVKRFKGVCFLFIPVCKNFYLIFNLFFFHFLNCSKFFNFKRCFSMSINNEENTKVNFILPSTNNFLHINNLIKILDIYKIDRNVYVKYIPLYKEVIQKNNNSSRYYKWKKKQIIIDIRNSFSSPYFIHTKSFVNFIENTNLNVTLKKLYLNKDDTFYFKIDKKNSFSDDIYSNGNNVVFMFNYYFHIYTYHNDEKYSASNKELFRYNKYIIMPYFNDIYIYSENLLKYVKILKFFESRKNKFNEKTNINDDSKGRNDSSDIIKEDKIVTFKTVYIQNLYETCDDLFINYFYLLLNNLVIELVNEMKLNNFLSILNVLQLLKKYNMSIDMYFWTLYDNYINVYNKYYAHAQLVKLFNNNNPNEVYNFDFSKNVNYNYCNKKKKYIKRIVIFSACILISSICKHIIQFFVSNFNFNYEIVFSTICLLLFTDNNNRRNLNDDHMYLNIQKSIYFNIFFSLSYVLQYIPLNVQYLNLYKIINKVKKYKTILAICLNYVCETKLPFYVFWQHHYIPIRLLKNFFSFNKKLNIICRENYELNNIVDDNRFEESYYNERSFKINKKENMKWINEKYCYNVSNNYSNMFKNKKMVKNTIYKHFQGESGKNKYWNIIYYIIKMNFNSNSNKFDFCDFKNVHNNILNYFTNINMQTLQLINNNDDIFQLIYLHFVNFISMCWNENNVLNNNMSSSENVIPNEMTNNNVLNNVVNISEKTSKYFEMNNTLMKYCSEFSLNAHFLFANEYNFIDKIIFNVLLEILETYYGHLLDILPIFKKKHFKVLTYDLKIYLINIFFFIFVTTDKYRIYDINNKDNFSKLYKHDLMKQKYNILQFDKNNDILNKSKLNDLFVENEQYFSPRNYFEILKNKNDKYGINSYNNKDNIHEYCNFDDTENEIEFESENKIHTECEIETQSESETYLEIENNKNLKEDIIDKSEKFTPNKHNQTIKIVLLDNDYNIYIIEFFFKLILRIIPFFKLKDKDKNVMLKSTIIYNIKIILASLTSFKNIILSMKNNFYLFIYYFFIKGYISLILLNVNSAIKNFKKVFALIVFFFGNPINSINTHPFLIYVTYILYVLTILSKLNLTNFFEDTHKNETEIFSENILKKVFPCENYSADNNSTGYDNTKRENMNHNSSDNNSYQNDRTKENDINISSTKSVGDNNNCEKLENNKEKKKKKKILMKKNTLTIYG</sequence>
<feature type="transmembrane region" description="Helical" evidence="2">
    <location>
        <begin position="1306"/>
        <end position="1327"/>
    </location>
</feature>
<feature type="transmembrane region" description="Helical" evidence="2">
    <location>
        <begin position="2355"/>
        <end position="2374"/>
    </location>
</feature>
<feature type="compositionally biased region" description="Basic and acidic residues" evidence="1">
    <location>
        <begin position="895"/>
        <end position="905"/>
    </location>
</feature>
<feature type="region of interest" description="Disordered" evidence="1">
    <location>
        <begin position="2409"/>
        <end position="2465"/>
    </location>
</feature>
<protein>
    <submittedName>
        <fullName evidence="3">Uncharacterized protein</fullName>
    </submittedName>
</protein>
<evidence type="ECO:0000256" key="2">
    <source>
        <dbReference type="SAM" id="Phobius"/>
    </source>
</evidence>
<keyword evidence="2" id="KW-0812">Transmembrane</keyword>